<dbReference type="EMBL" id="JAWDJX010000038">
    <property type="protein sequence ID" value="KAK3049607.1"/>
    <property type="molecule type" value="Genomic_DNA"/>
</dbReference>
<feature type="compositionally biased region" description="Polar residues" evidence="1">
    <location>
        <begin position="205"/>
        <end position="221"/>
    </location>
</feature>
<name>A0AAJ0D9P5_9PEZI</name>
<organism evidence="2 3">
    <name type="scientific">Extremus antarcticus</name>
    <dbReference type="NCBI Taxonomy" id="702011"/>
    <lineage>
        <taxon>Eukaryota</taxon>
        <taxon>Fungi</taxon>
        <taxon>Dikarya</taxon>
        <taxon>Ascomycota</taxon>
        <taxon>Pezizomycotina</taxon>
        <taxon>Dothideomycetes</taxon>
        <taxon>Dothideomycetidae</taxon>
        <taxon>Mycosphaerellales</taxon>
        <taxon>Extremaceae</taxon>
        <taxon>Extremus</taxon>
    </lineage>
</organism>
<evidence type="ECO:0000313" key="3">
    <source>
        <dbReference type="Proteomes" id="UP001271007"/>
    </source>
</evidence>
<dbReference type="AlphaFoldDB" id="A0AAJ0D9P5"/>
<protein>
    <submittedName>
        <fullName evidence="2">Uncharacterized protein</fullName>
    </submittedName>
</protein>
<sequence length="434" mass="48641">MYVQEHCHLLEMWSRVDRLASVPSCCKERPDWCVIASLAILETRIKELSTRKDALSDEKARSGLRKEVVRTQYIYEDDYQDHFHNGCFDRFISGYGRSDSMQEDLGEPSVETIPTFSKACVPLTHAEDFPDDQVEEKRSEYLRVLSANSGAFCKNQRAPYEQYKHIKKYTDDHPEVLAPKNWDPRLIPLSTQLLRSQTPSLNVTQTELQSGNVPPQSHSGTQEPQSPPKQPKQDPPTKRQRSGSPDVVDGVPLAKLPKAADPPQTLPSLVSLSLEPPGHSQSDMAGEFLLTSLGFAEHPFMQADPTALPAFSQIPVSTLRTLISELQPIKAQIHSWRDNMFEQKTGQKQSQMLQERNGKIPALKKKLAEMNTVFSASDQVHPEFTLYRLVCLCIEVGSAEAAFRSFEEELDALLAAQPELSTGSKEALAKADAR</sequence>
<gene>
    <name evidence="2" type="ORF">LTR09_009028</name>
</gene>
<feature type="region of interest" description="Disordered" evidence="1">
    <location>
        <begin position="205"/>
        <end position="279"/>
    </location>
</feature>
<evidence type="ECO:0000313" key="2">
    <source>
        <dbReference type="EMBL" id="KAK3049607.1"/>
    </source>
</evidence>
<accession>A0AAJ0D9P5</accession>
<comment type="caution">
    <text evidence="2">The sequence shown here is derived from an EMBL/GenBank/DDBJ whole genome shotgun (WGS) entry which is preliminary data.</text>
</comment>
<feature type="compositionally biased region" description="Low complexity" evidence="1">
    <location>
        <begin position="252"/>
        <end position="277"/>
    </location>
</feature>
<reference evidence="2" key="1">
    <citation type="submission" date="2023-04" db="EMBL/GenBank/DDBJ databases">
        <title>Black Yeasts Isolated from many extreme environments.</title>
        <authorList>
            <person name="Coleine C."/>
            <person name="Stajich J.E."/>
            <person name="Selbmann L."/>
        </authorList>
    </citation>
    <scope>NUCLEOTIDE SEQUENCE</scope>
    <source>
        <strain evidence="2">CCFEE 5312</strain>
    </source>
</reference>
<keyword evidence="3" id="KW-1185">Reference proteome</keyword>
<dbReference type="Proteomes" id="UP001271007">
    <property type="component" value="Unassembled WGS sequence"/>
</dbReference>
<proteinExistence type="predicted"/>
<evidence type="ECO:0000256" key="1">
    <source>
        <dbReference type="SAM" id="MobiDB-lite"/>
    </source>
</evidence>